<dbReference type="Pfam" id="PF04061">
    <property type="entry name" value="ORMDL"/>
    <property type="match status" value="1"/>
</dbReference>
<feature type="transmembrane region" description="Helical" evidence="6">
    <location>
        <begin position="21"/>
        <end position="40"/>
    </location>
</feature>
<accession>A0ABM1B9Y0</accession>
<evidence type="ECO:0000256" key="4">
    <source>
        <dbReference type="ARBA" id="ARBA00022989"/>
    </source>
</evidence>
<comment type="similarity">
    <text evidence="2">Belongs to the ORM family.</text>
</comment>
<dbReference type="InterPro" id="IPR007203">
    <property type="entry name" value="ORMDL"/>
</dbReference>
<keyword evidence="4 6" id="KW-1133">Transmembrane helix</keyword>
<dbReference type="RefSeq" id="XP_013777783.1">
    <property type="nucleotide sequence ID" value="XM_013922329.2"/>
</dbReference>
<sequence length="153" mass="17636">MMLGGTPGPTNPNSFWLRSKGMWLTYGAAVLGLHFVLLSFPFLSVAWAWTCTNIIHNTTVFVLLHFIKGTPWELGDQGKAHFLTHWEQIDNGEQFTKTRKFLTVVPIILFFLTSFYTKNDSFHFTINFASLLLVLLPKLPQFHKVRLFGINRY</sequence>
<comment type="subcellular location">
    <subcellularLocation>
        <location evidence="1">Membrane</location>
        <topology evidence="1">Multi-pass membrane protein</topology>
    </subcellularLocation>
</comment>
<dbReference type="Proteomes" id="UP000694941">
    <property type="component" value="Unplaced"/>
</dbReference>
<name>A0ABM1B9Y0_LIMPO</name>
<keyword evidence="3 6" id="KW-0812">Transmembrane</keyword>
<evidence type="ECO:0000313" key="8">
    <source>
        <dbReference type="RefSeq" id="XP_013777783.1"/>
    </source>
</evidence>
<evidence type="ECO:0000313" key="7">
    <source>
        <dbReference type="Proteomes" id="UP000694941"/>
    </source>
</evidence>
<dbReference type="GeneID" id="106462403"/>
<reference evidence="8" key="1">
    <citation type="submission" date="2025-08" db="UniProtKB">
        <authorList>
            <consortium name="RefSeq"/>
        </authorList>
    </citation>
    <scope>IDENTIFICATION</scope>
    <source>
        <tissue evidence="8">Muscle</tissue>
    </source>
</reference>
<gene>
    <name evidence="8" type="primary">LOC106462403</name>
</gene>
<feature type="transmembrane region" description="Helical" evidence="6">
    <location>
        <begin position="101"/>
        <end position="116"/>
    </location>
</feature>
<keyword evidence="7" id="KW-1185">Reference proteome</keyword>
<evidence type="ECO:0000256" key="5">
    <source>
        <dbReference type="ARBA" id="ARBA00023136"/>
    </source>
</evidence>
<dbReference type="PIRSF" id="PIRSF018147">
    <property type="entry name" value="ORMDL"/>
    <property type="match status" value="1"/>
</dbReference>
<evidence type="ECO:0000256" key="6">
    <source>
        <dbReference type="SAM" id="Phobius"/>
    </source>
</evidence>
<evidence type="ECO:0000256" key="1">
    <source>
        <dbReference type="ARBA" id="ARBA00004141"/>
    </source>
</evidence>
<proteinExistence type="inferred from homology"/>
<protein>
    <submittedName>
        <fullName evidence="8">ORM1-like protein 1</fullName>
    </submittedName>
</protein>
<keyword evidence="5 6" id="KW-0472">Membrane</keyword>
<dbReference type="PANTHER" id="PTHR12665">
    <property type="entry name" value="ORMDL PROTEINS"/>
    <property type="match status" value="1"/>
</dbReference>
<organism evidence="7 8">
    <name type="scientific">Limulus polyphemus</name>
    <name type="common">Atlantic horseshoe crab</name>
    <dbReference type="NCBI Taxonomy" id="6850"/>
    <lineage>
        <taxon>Eukaryota</taxon>
        <taxon>Metazoa</taxon>
        <taxon>Ecdysozoa</taxon>
        <taxon>Arthropoda</taxon>
        <taxon>Chelicerata</taxon>
        <taxon>Merostomata</taxon>
        <taxon>Xiphosura</taxon>
        <taxon>Limulidae</taxon>
        <taxon>Limulus</taxon>
    </lineage>
</organism>
<evidence type="ECO:0000256" key="2">
    <source>
        <dbReference type="ARBA" id="ARBA00007649"/>
    </source>
</evidence>
<evidence type="ECO:0000256" key="3">
    <source>
        <dbReference type="ARBA" id="ARBA00022692"/>
    </source>
</evidence>